<accession>A0A151B390</accession>
<keyword evidence="10" id="KW-1185">Reference proteome</keyword>
<dbReference type="RefSeq" id="WP_066825707.1">
    <property type="nucleotide sequence ID" value="NZ_LTBA01000021.1"/>
</dbReference>
<feature type="transmembrane region" description="Helical" evidence="7">
    <location>
        <begin position="7"/>
        <end position="24"/>
    </location>
</feature>
<sequence length="328" mass="35050">MHIPDNYLSPSTCAVMAGIMIPVWKKSISKVKHELEKSKMPLIGIGAAFSFLIMMFNVPLPGGTTGHAVGASLIAILLGPYAATLSITTALIIQALFFGDGGILAIGANSFNMAFIMPFTAYFIYKIIKDNLKSTKGEYLGILIGSYTSICIASFFAAVEFGIQPLLFKDASGMPLYCPYPLSVSIPAMVIPHMLVAGIVETIVSIGVFTFIKKTSPGIIYKGKKINFKPIYGLILGAILLSPLGLLASGTAWGEWGTEEIKNLTLNGNILGFTPLGMKNGFSFNAIMPDYSISGLPDFIGYIISAIAGVAIITIIFKIINSKKKVQN</sequence>
<feature type="transmembrane region" description="Helical" evidence="7">
    <location>
        <begin position="299"/>
        <end position="320"/>
    </location>
</feature>
<name>A0A151B390_9CLOT</name>
<keyword evidence="2" id="KW-0813">Transport</keyword>
<dbReference type="STRING" id="1121338.CLTEP_18350"/>
<gene>
    <name evidence="9" type="primary">nikMN</name>
    <name evidence="9" type="ORF">CLTEP_18350</name>
</gene>
<comment type="caution">
    <text evidence="9">The sequence shown here is derived from an EMBL/GenBank/DDBJ whole genome shotgun (WGS) entry which is preliminary data.</text>
</comment>
<keyword evidence="5 7" id="KW-1133">Transmembrane helix</keyword>
<dbReference type="EMBL" id="LTBA01000021">
    <property type="protein sequence ID" value="KYH34260.1"/>
    <property type="molecule type" value="Genomic_DNA"/>
</dbReference>
<dbReference type="Gene3D" id="1.10.1760.20">
    <property type="match status" value="1"/>
</dbReference>
<dbReference type="AlphaFoldDB" id="A0A151B390"/>
<feature type="domain" description="PDGLE" evidence="8">
    <location>
        <begin position="231"/>
        <end position="319"/>
    </location>
</feature>
<dbReference type="InterPro" id="IPR002751">
    <property type="entry name" value="CbiM/NikMN"/>
</dbReference>
<dbReference type="GO" id="GO:0005886">
    <property type="term" value="C:plasma membrane"/>
    <property type="evidence" value="ECO:0007669"/>
    <property type="project" value="UniProtKB-SubCell"/>
</dbReference>
<dbReference type="NCBIfam" id="NF008873">
    <property type="entry name" value="PRK11909.1"/>
    <property type="match status" value="1"/>
</dbReference>
<dbReference type="PANTHER" id="PTHR34229">
    <property type="entry name" value="METAL TRANSPORT PROTEIN HI_1621-RELATED"/>
    <property type="match status" value="1"/>
</dbReference>
<feature type="transmembrane region" description="Helical" evidence="7">
    <location>
        <begin position="137"/>
        <end position="159"/>
    </location>
</feature>
<evidence type="ECO:0000256" key="1">
    <source>
        <dbReference type="ARBA" id="ARBA00004651"/>
    </source>
</evidence>
<feature type="transmembrane region" description="Helical" evidence="7">
    <location>
        <begin position="232"/>
        <end position="253"/>
    </location>
</feature>
<evidence type="ECO:0000256" key="4">
    <source>
        <dbReference type="ARBA" id="ARBA00022692"/>
    </source>
</evidence>
<feature type="transmembrane region" description="Helical" evidence="7">
    <location>
        <begin position="40"/>
        <end position="60"/>
    </location>
</feature>
<comment type="subcellular location">
    <subcellularLocation>
        <location evidence="1">Cell membrane</location>
        <topology evidence="1">Multi-pass membrane protein</topology>
    </subcellularLocation>
</comment>
<evidence type="ECO:0000256" key="6">
    <source>
        <dbReference type="ARBA" id="ARBA00023136"/>
    </source>
</evidence>
<reference evidence="9 10" key="1">
    <citation type="submission" date="2016-02" db="EMBL/GenBank/DDBJ databases">
        <title>Genome sequence of Clostridium tepidiprofundi DSM 19306.</title>
        <authorList>
            <person name="Poehlein A."/>
            <person name="Daniel R."/>
        </authorList>
    </citation>
    <scope>NUCLEOTIDE SEQUENCE [LARGE SCALE GENOMIC DNA]</scope>
    <source>
        <strain evidence="9 10">DSM 19306</strain>
    </source>
</reference>
<evidence type="ECO:0000313" key="10">
    <source>
        <dbReference type="Proteomes" id="UP000075531"/>
    </source>
</evidence>
<dbReference type="Pfam" id="PF13190">
    <property type="entry name" value="PDGLE"/>
    <property type="match status" value="1"/>
</dbReference>
<keyword evidence="3" id="KW-1003">Cell membrane</keyword>
<dbReference type="GO" id="GO:0000041">
    <property type="term" value="P:transition metal ion transport"/>
    <property type="evidence" value="ECO:0007669"/>
    <property type="project" value="InterPro"/>
</dbReference>
<dbReference type="NCBIfam" id="NF005598">
    <property type="entry name" value="PRK07331.1"/>
    <property type="match status" value="1"/>
</dbReference>
<evidence type="ECO:0000256" key="5">
    <source>
        <dbReference type="ARBA" id="ARBA00022989"/>
    </source>
</evidence>
<evidence type="ECO:0000256" key="2">
    <source>
        <dbReference type="ARBA" id="ARBA00022448"/>
    </source>
</evidence>
<evidence type="ECO:0000259" key="8">
    <source>
        <dbReference type="Pfam" id="PF13190"/>
    </source>
</evidence>
<proteinExistence type="predicted"/>
<dbReference type="PATRIC" id="fig|1121338.3.peg.1879"/>
<dbReference type="Pfam" id="PF01891">
    <property type="entry name" value="CbiM"/>
    <property type="match status" value="1"/>
</dbReference>
<feature type="transmembrane region" description="Helical" evidence="7">
    <location>
        <begin position="72"/>
        <end position="97"/>
    </location>
</feature>
<dbReference type="Proteomes" id="UP000075531">
    <property type="component" value="Unassembled WGS sequence"/>
</dbReference>
<dbReference type="OrthoDB" id="5395048at2"/>
<protein>
    <submittedName>
        <fullName evidence="9">Fused nickel transport protein NikMN</fullName>
    </submittedName>
</protein>
<evidence type="ECO:0000256" key="3">
    <source>
        <dbReference type="ARBA" id="ARBA00022475"/>
    </source>
</evidence>
<keyword evidence="6 7" id="KW-0472">Membrane</keyword>
<organism evidence="9 10">
    <name type="scientific">Clostridium tepidiprofundi DSM 19306</name>
    <dbReference type="NCBI Taxonomy" id="1121338"/>
    <lineage>
        <taxon>Bacteria</taxon>
        <taxon>Bacillati</taxon>
        <taxon>Bacillota</taxon>
        <taxon>Clostridia</taxon>
        <taxon>Eubacteriales</taxon>
        <taxon>Clostridiaceae</taxon>
        <taxon>Clostridium</taxon>
    </lineage>
</organism>
<feature type="transmembrane region" description="Helical" evidence="7">
    <location>
        <begin position="103"/>
        <end position="125"/>
    </location>
</feature>
<dbReference type="PANTHER" id="PTHR34229:SF1">
    <property type="entry name" value="METAL TRANSPORT PROTEIN HI_1621-RELATED"/>
    <property type="match status" value="1"/>
</dbReference>
<evidence type="ECO:0000313" key="9">
    <source>
        <dbReference type="EMBL" id="KYH34260.1"/>
    </source>
</evidence>
<evidence type="ECO:0000256" key="7">
    <source>
        <dbReference type="SAM" id="Phobius"/>
    </source>
</evidence>
<keyword evidence="4 7" id="KW-0812">Transmembrane</keyword>
<dbReference type="InterPro" id="IPR025937">
    <property type="entry name" value="PDGLE_dom"/>
</dbReference>
<feature type="transmembrane region" description="Helical" evidence="7">
    <location>
        <begin position="190"/>
        <end position="212"/>
    </location>
</feature>